<keyword evidence="3" id="KW-1185">Reference proteome</keyword>
<evidence type="ECO:0000259" key="1">
    <source>
        <dbReference type="Pfam" id="PF13391"/>
    </source>
</evidence>
<feature type="domain" description="HNH nuclease" evidence="1">
    <location>
        <begin position="223"/>
        <end position="271"/>
    </location>
</feature>
<protein>
    <submittedName>
        <fullName evidence="2">HNH endonuclease</fullName>
    </submittedName>
</protein>
<evidence type="ECO:0000313" key="3">
    <source>
        <dbReference type="Proteomes" id="UP000198822"/>
    </source>
</evidence>
<keyword evidence="2" id="KW-0378">Hydrolase</keyword>
<reference evidence="3" key="1">
    <citation type="submission" date="2016-10" db="EMBL/GenBank/DDBJ databases">
        <authorList>
            <person name="Varghese N."/>
            <person name="Submissions S."/>
        </authorList>
    </citation>
    <scope>NUCLEOTIDE SEQUENCE [LARGE SCALE GENOMIC DNA]</scope>
    <source>
        <strain evidence="3">DSM 22002</strain>
    </source>
</reference>
<dbReference type="EMBL" id="LT629695">
    <property type="protein sequence ID" value="SDH67072.1"/>
    <property type="molecule type" value="Genomic_DNA"/>
</dbReference>
<dbReference type="RefSeq" id="WP_092504588.1">
    <property type="nucleotide sequence ID" value="NZ_LT629695.1"/>
</dbReference>
<dbReference type="InterPro" id="IPR003615">
    <property type="entry name" value="HNH_nuc"/>
</dbReference>
<dbReference type="OrthoDB" id="4464809at2"/>
<organism evidence="2 3">
    <name type="scientific">Agrococcus jejuensis</name>
    <dbReference type="NCBI Taxonomy" id="399736"/>
    <lineage>
        <taxon>Bacteria</taxon>
        <taxon>Bacillati</taxon>
        <taxon>Actinomycetota</taxon>
        <taxon>Actinomycetes</taxon>
        <taxon>Micrococcales</taxon>
        <taxon>Microbacteriaceae</taxon>
        <taxon>Agrococcus</taxon>
    </lineage>
</organism>
<gene>
    <name evidence="2" type="ORF">SAMN04489720_1961</name>
</gene>
<dbReference type="Pfam" id="PF13391">
    <property type="entry name" value="HNH_2"/>
    <property type="match status" value="1"/>
</dbReference>
<dbReference type="AlphaFoldDB" id="A0A1G8EAV5"/>
<dbReference type="Proteomes" id="UP000198822">
    <property type="component" value="Chromosome I"/>
</dbReference>
<evidence type="ECO:0000313" key="2">
    <source>
        <dbReference type="EMBL" id="SDH67072.1"/>
    </source>
</evidence>
<dbReference type="GO" id="GO:0004519">
    <property type="term" value="F:endonuclease activity"/>
    <property type="evidence" value="ECO:0007669"/>
    <property type="project" value="UniProtKB-KW"/>
</dbReference>
<accession>A0A1G8EAV5</accession>
<name>A0A1G8EAV5_9MICO</name>
<dbReference type="STRING" id="399736.SAMN04489720_1961"/>
<keyword evidence="2" id="KW-0255">Endonuclease</keyword>
<sequence length="324" mass="36495">MDVLARLVESDLEPQVWLMLAVGDQRGLQNHDGYDDDPSQTYEWTSAVNNGRSVREGDVILLRDTEALIGISVIDDITLEASTRQTYACPVCGSAKVAERKQRAPRYRCQACRSEFDQRVEATEPTTRYRSHHGPAWVDLAGALSRSELAELQLHRGDQNAIRPMVAERVIAELPAAIDLLARRSLSWHEERSADGHVTVFTRARIGQANFRNQLLQRFGSTCAFTGPAPFQALEAAHLYSYARHGRHESSGGLLLRRDVHRLFDDGVIAVRERRLDVAPEARDYPAYAALHRQAIQVPIDRGHDTWLDAHWTQHRPSPMTLVP</sequence>
<keyword evidence="2" id="KW-0540">Nuclease</keyword>
<proteinExistence type="predicted"/>